<feature type="region of interest" description="Disordered" evidence="1">
    <location>
        <begin position="91"/>
        <end position="142"/>
    </location>
</feature>
<dbReference type="GO" id="GO:0003824">
    <property type="term" value="F:catalytic activity"/>
    <property type="evidence" value="ECO:0007669"/>
    <property type="project" value="InterPro"/>
</dbReference>
<dbReference type="EMBL" id="KV425608">
    <property type="protein sequence ID" value="KZT21279.1"/>
    <property type="molecule type" value="Genomic_DNA"/>
</dbReference>
<feature type="domain" description="CMP/dCMP-type deaminase" evidence="2">
    <location>
        <begin position="1"/>
        <end position="75"/>
    </location>
</feature>
<evidence type="ECO:0000313" key="3">
    <source>
        <dbReference type="EMBL" id="KZT21279.1"/>
    </source>
</evidence>
<organism evidence="3 4">
    <name type="scientific">Neolentinus lepideus HHB14362 ss-1</name>
    <dbReference type="NCBI Taxonomy" id="1314782"/>
    <lineage>
        <taxon>Eukaryota</taxon>
        <taxon>Fungi</taxon>
        <taxon>Dikarya</taxon>
        <taxon>Basidiomycota</taxon>
        <taxon>Agaricomycotina</taxon>
        <taxon>Agaricomycetes</taxon>
        <taxon>Gloeophyllales</taxon>
        <taxon>Gloeophyllaceae</taxon>
        <taxon>Neolentinus</taxon>
    </lineage>
</organism>
<gene>
    <name evidence="3" type="ORF">NEOLEDRAFT_1158245</name>
</gene>
<dbReference type="Proteomes" id="UP000076761">
    <property type="component" value="Unassembled WGS sequence"/>
</dbReference>
<dbReference type="InParanoid" id="A0A165PN76"/>
<dbReference type="AlphaFoldDB" id="A0A165PN76"/>
<dbReference type="Pfam" id="PF00383">
    <property type="entry name" value="dCMP_cyt_deam_1"/>
    <property type="match status" value="1"/>
</dbReference>
<dbReference type="InterPro" id="IPR002125">
    <property type="entry name" value="CMP_dCMP_dom"/>
</dbReference>
<keyword evidence="4" id="KW-1185">Reference proteome</keyword>
<evidence type="ECO:0000256" key="1">
    <source>
        <dbReference type="SAM" id="MobiDB-lite"/>
    </source>
</evidence>
<sequence>MNKTQFYLSQCAEAAAKSPMCFTLGAVMVKGGKIISTGHNHHRPHYDGAELPTHGHRKPVSMHAEMHAIFNLTGMSPSFKTQIHGVERRGRKGYTGHTSTFQGPMSSSKSMKVKGKRGSRFSGKQGQRPTHPTNGESSAMNGVTISSGCESDVCDRLSRITHTLSDVNKGRDSRRRDPRVNGADIYVARITKNGTGGAKPCWRCLEWCRWAGVKRVFHWNSESGKFDAVKVNSAERDQYETHADGRLYAGLGW</sequence>
<dbReference type="SUPFAM" id="SSF53927">
    <property type="entry name" value="Cytidine deaminase-like"/>
    <property type="match status" value="1"/>
</dbReference>
<proteinExistence type="predicted"/>
<reference evidence="3 4" key="1">
    <citation type="journal article" date="2016" name="Mol. Biol. Evol.">
        <title>Comparative Genomics of Early-Diverging Mushroom-Forming Fungi Provides Insights into the Origins of Lignocellulose Decay Capabilities.</title>
        <authorList>
            <person name="Nagy L.G."/>
            <person name="Riley R."/>
            <person name="Tritt A."/>
            <person name="Adam C."/>
            <person name="Daum C."/>
            <person name="Floudas D."/>
            <person name="Sun H."/>
            <person name="Yadav J.S."/>
            <person name="Pangilinan J."/>
            <person name="Larsson K.H."/>
            <person name="Matsuura K."/>
            <person name="Barry K."/>
            <person name="Labutti K."/>
            <person name="Kuo R."/>
            <person name="Ohm R.A."/>
            <person name="Bhattacharya S.S."/>
            <person name="Shirouzu T."/>
            <person name="Yoshinaga Y."/>
            <person name="Martin F.M."/>
            <person name="Grigoriev I.V."/>
            <person name="Hibbett D.S."/>
        </authorList>
    </citation>
    <scope>NUCLEOTIDE SEQUENCE [LARGE SCALE GENOMIC DNA]</scope>
    <source>
        <strain evidence="3 4">HHB14362 ss-1</strain>
    </source>
</reference>
<dbReference type="Gene3D" id="3.40.140.10">
    <property type="entry name" value="Cytidine Deaminase, domain 2"/>
    <property type="match status" value="1"/>
</dbReference>
<feature type="compositionally biased region" description="Polar residues" evidence="1">
    <location>
        <begin position="122"/>
        <end position="142"/>
    </location>
</feature>
<dbReference type="GO" id="GO:0006139">
    <property type="term" value="P:nucleobase-containing compound metabolic process"/>
    <property type="evidence" value="ECO:0007669"/>
    <property type="project" value="UniProtKB-ARBA"/>
</dbReference>
<protein>
    <recommendedName>
        <fullName evidence="2">CMP/dCMP-type deaminase domain-containing protein</fullName>
    </recommendedName>
</protein>
<dbReference type="OrthoDB" id="9972196at2759"/>
<evidence type="ECO:0000259" key="2">
    <source>
        <dbReference type="Pfam" id="PF00383"/>
    </source>
</evidence>
<dbReference type="InterPro" id="IPR016193">
    <property type="entry name" value="Cytidine_deaminase-like"/>
</dbReference>
<accession>A0A165PN76</accession>
<evidence type="ECO:0000313" key="4">
    <source>
        <dbReference type="Proteomes" id="UP000076761"/>
    </source>
</evidence>
<name>A0A165PN76_9AGAM</name>